<dbReference type="GO" id="GO:0046872">
    <property type="term" value="F:metal ion binding"/>
    <property type="evidence" value="ECO:0007669"/>
    <property type="project" value="UniProtKB-KW"/>
</dbReference>
<dbReference type="SUPFAM" id="SSF102712">
    <property type="entry name" value="JAB1/MPN domain"/>
    <property type="match status" value="1"/>
</dbReference>
<dbReference type="InterPro" id="IPR001405">
    <property type="entry name" value="UPF0758"/>
</dbReference>
<keyword evidence="3" id="KW-0378">Hydrolase</keyword>
<dbReference type="PROSITE" id="PS01302">
    <property type="entry name" value="UPF0758"/>
    <property type="match status" value="1"/>
</dbReference>
<evidence type="ECO:0000313" key="7">
    <source>
        <dbReference type="EMBL" id="CCF84141.1"/>
    </source>
</evidence>
<evidence type="ECO:0000256" key="3">
    <source>
        <dbReference type="ARBA" id="ARBA00022801"/>
    </source>
</evidence>
<dbReference type="PANTHER" id="PTHR30471:SF3">
    <property type="entry name" value="UPF0758 PROTEIN YEES-RELATED"/>
    <property type="match status" value="1"/>
</dbReference>
<evidence type="ECO:0000313" key="8">
    <source>
        <dbReference type="Proteomes" id="UP000004221"/>
    </source>
</evidence>
<dbReference type="InterPro" id="IPR020891">
    <property type="entry name" value="UPF0758_CS"/>
</dbReference>
<evidence type="ECO:0000256" key="5">
    <source>
        <dbReference type="ARBA" id="ARBA00023049"/>
    </source>
</evidence>
<organism evidence="7 8">
    <name type="scientific">Nitrolancea hollandica Lb</name>
    <dbReference type="NCBI Taxonomy" id="1129897"/>
    <lineage>
        <taxon>Bacteria</taxon>
        <taxon>Pseudomonadati</taxon>
        <taxon>Thermomicrobiota</taxon>
        <taxon>Thermomicrobia</taxon>
        <taxon>Sphaerobacterales</taxon>
        <taxon>Sphaerobacterineae</taxon>
        <taxon>Sphaerobacteraceae</taxon>
        <taxon>Nitrolancea</taxon>
    </lineage>
</organism>
<dbReference type="GO" id="GO:0008237">
    <property type="term" value="F:metallopeptidase activity"/>
    <property type="evidence" value="ECO:0007669"/>
    <property type="project" value="UniProtKB-KW"/>
</dbReference>
<dbReference type="GO" id="GO:0006508">
    <property type="term" value="P:proteolysis"/>
    <property type="evidence" value="ECO:0007669"/>
    <property type="project" value="UniProtKB-KW"/>
</dbReference>
<sequence length="61" mass="6635">MVVHNHPSGDPTPSSADVTLTAELNRAGQILGIDVIDHLVVGQSRFRSLRRLGLGFPVMRE</sequence>
<evidence type="ECO:0000259" key="6">
    <source>
        <dbReference type="PROSITE" id="PS50249"/>
    </source>
</evidence>
<comment type="caution">
    <text evidence="7">The sequence shown here is derived from an EMBL/GenBank/DDBJ whole genome shotgun (WGS) entry which is preliminary data.</text>
</comment>
<protein>
    <submittedName>
        <fullName evidence="7">Putative DNA repair protein</fullName>
    </submittedName>
</protein>
<proteinExistence type="predicted"/>
<dbReference type="InterPro" id="IPR037518">
    <property type="entry name" value="MPN"/>
</dbReference>
<keyword evidence="1" id="KW-0645">Protease</keyword>
<gene>
    <name evidence="7" type="ORF">NITHO_3120003</name>
</gene>
<dbReference type="Gene3D" id="3.40.140.10">
    <property type="entry name" value="Cytidine Deaminase, domain 2"/>
    <property type="match status" value="1"/>
</dbReference>
<accession>I4EHH9</accession>
<dbReference type="EMBL" id="CAGS01000238">
    <property type="protein sequence ID" value="CCF84141.1"/>
    <property type="molecule type" value="Genomic_DNA"/>
</dbReference>
<keyword evidence="8" id="KW-1185">Reference proteome</keyword>
<feature type="domain" description="MPN" evidence="6">
    <location>
        <begin position="1"/>
        <end position="55"/>
    </location>
</feature>
<dbReference type="InterPro" id="IPR025657">
    <property type="entry name" value="RadC_JAB"/>
</dbReference>
<evidence type="ECO:0000256" key="4">
    <source>
        <dbReference type="ARBA" id="ARBA00022833"/>
    </source>
</evidence>
<keyword evidence="5" id="KW-0482">Metalloprotease</keyword>
<dbReference type="PANTHER" id="PTHR30471">
    <property type="entry name" value="DNA REPAIR PROTEIN RADC"/>
    <property type="match status" value="1"/>
</dbReference>
<evidence type="ECO:0000256" key="1">
    <source>
        <dbReference type="ARBA" id="ARBA00022670"/>
    </source>
</evidence>
<dbReference type="Proteomes" id="UP000004221">
    <property type="component" value="Unassembled WGS sequence"/>
</dbReference>
<dbReference type="PROSITE" id="PS50249">
    <property type="entry name" value="MPN"/>
    <property type="match status" value="1"/>
</dbReference>
<dbReference type="Pfam" id="PF04002">
    <property type="entry name" value="RadC"/>
    <property type="match status" value="1"/>
</dbReference>
<dbReference type="AlphaFoldDB" id="I4EHH9"/>
<keyword evidence="4" id="KW-0862">Zinc</keyword>
<name>I4EHH9_9BACT</name>
<evidence type="ECO:0000256" key="2">
    <source>
        <dbReference type="ARBA" id="ARBA00022723"/>
    </source>
</evidence>
<reference evidence="7 8" key="1">
    <citation type="journal article" date="2012" name="ISME J.">
        <title>Nitrification expanded: discovery, physiology and genomics of a nitrite-oxidizing bacterium from the phylum Chloroflexi.</title>
        <authorList>
            <person name="Sorokin D.Y."/>
            <person name="Lucker S."/>
            <person name="Vejmelkova D."/>
            <person name="Kostrikina N.A."/>
            <person name="Kleerebezem R."/>
            <person name="Rijpstra W.I."/>
            <person name="Damste J.S."/>
            <person name="Le Paslier D."/>
            <person name="Muyzer G."/>
            <person name="Wagner M."/>
            <person name="van Loosdrecht M.C."/>
            <person name="Daims H."/>
        </authorList>
    </citation>
    <scope>NUCLEOTIDE SEQUENCE [LARGE SCALE GENOMIC DNA]</scope>
    <source>
        <strain evidence="8">none</strain>
    </source>
</reference>
<keyword evidence="2" id="KW-0479">Metal-binding</keyword>